<sequence>MRPPTLPRIKSPRIQTHHHNHLPSSRTIHTHHQPTTTHPLLPLTQRNCIITGGAGALGHAIAKSLVAAGATVWLVGRTRATLHDAALDIHRSTLPPDQEFAPGPNTSNSNSNSNNRINIIEGDILAQGFWQRVFEDNEARLAKNVDVLVNAAGVAQNGFLFSSDEAGLRGVLDTNLAGSMLAAKYVGRYGMIRERHGRAGKCIVNVGSLLGERGGKGAVAYAASKAGIHGLTRALAEELAGWNIRVNAVQPGYIESDMTKGLERQSLLEKIPAKRFGRPDEVADATMFLITNMYANNCVINLDGGLSATGFQ</sequence>
<keyword evidence="2" id="KW-0521">NADP</keyword>
<dbReference type="GeneID" id="54490275"/>
<evidence type="ECO:0000313" key="6">
    <source>
        <dbReference type="Proteomes" id="UP000799437"/>
    </source>
</evidence>
<comment type="similarity">
    <text evidence="1">Belongs to the short-chain dehydrogenases/reductases (SDR) family.</text>
</comment>
<dbReference type="InterPro" id="IPR020904">
    <property type="entry name" value="Sc_DH/Rdtase_CS"/>
</dbReference>
<proteinExistence type="inferred from homology"/>
<dbReference type="RefSeq" id="XP_033604061.1">
    <property type="nucleotide sequence ID" value="XM_033749221.1"/>
</dbReference>
<accession>A0A6A6WHU2</accession>
<organism evidence="5 6">
    <name type="scientific">Pseudovirgaria hyperparasitica</name>
    <dbReference type="NCBI Taxonomy" id="470096"/>
    <lineage>
        <taxon>Eukaryota</taxon>
        <taxon>Fungi</taxon>
        <taxon>Dikarya</taxon>
        <taxon>Ascomycota</taxon>
        <taxon>Pezizomycotina</taxon>
        <taxon>Dothideomycetes</taxon>
        <taxon>Dothideomycetes incertae sedis</taxon>
        <taxon>Acrospermales</taxon>
        <taxon>Acrospermaceae</taxon>
        <taxon>Pseudovirgaria</taxon>
    </lineage>
</organism>
<dbReference type="GO" id="GO:0048038">
    <property type="term" value="F:quinone binding"/>
    <property type="evidence" value="ECO:0007669"/>
    <property type="project" value="TreeGrafter"/>
</dbReference>
<name>A0A6A6WHU2_9PEZI</name>
<evidence type="ECO:0000256" key="2">
    <source>
        <dbReference type="ARBA" id="ARBA00022857"/>
    </source>
</evidence>
<dbReference type="PRINTS" id="PR00080">
    <property type="entry name" value="SDRFAMILY"/>
</dbReference>
<protein>
    <submittedName>
        <fullName evidence="5">NAD(P)-binding protein</fullName>
    </submittedName>
</protein>
<dbReference type="PANTHER" id="PTHR42760:SF133">
    <property type="entry name" value="3-OXOACYL-[ACYL-CARRIER-PROTEIN] REDUCTASE"/>
    <property type="match status" value="1"/>
</dbReference>
<feature type="region of interest" description="Disordered" evidence="4">
    <location>
        <begin position="93"/>
        <end position="114"/>
    </location>
</feature>
<dbReference type="PRINTS" id="PR00081">
    <property type="entry name" value="GDHRDH"/>
</dbReference>
<dbReference type="PROSITE" id="PS00061">
    <property type="entry name" value="ADH_SHORT"/>
    <property type="match status" value="1"/>
</dbReference>
<evidence type="ECO:0000313" key="5">
    <source>
        <dbReference type="EMBL" id="KAF2761610.1"/>
    </source>
</evidence>
<dbReference type="EMBL" id="ML996566">
    <property type="protein sequence ID" value="KAF2761610.1"/>
    <property type="molecule type" value="Genomic_DNA"/>
</dbReference>
<evidence type="ECO:0000256" key="3">
    <source>
        <dbReference type="ARBA" id="ARBA00023002"/>
    </source>
</evidence>
<evidence type="ECO:0000256" key="4">
    <source>
        <dbReference type="SAM" id="MobiDB-lite"/>
    </source>
</evidence>
<evidence type="ECO:0000256" key="1">
    <source>
        <dbReference type="ARBA" id="ARBA00006484"/>
    </source>
</evidence>
<dbReference type="Pfam" id="PF13561">
    <property type="entry name" value="adh_short_C2"/>
    <property type="match status" value="1"/>
</dbReference>
<dbReference type="Proteomes" id="UP000799437">
    <property type="component" value="Unassembled WGS sequence"/>
</dbReference>
<keyword evidence="6" id="KW-1185">Reference proteome</keyword>
<dbReference type="GO" id="GO:0006633">
    <property type="term" value="P:fatty acid biosynthetic process"/>
    <property type="evidence" value="ECO:0007669"/>
    <property type="project" value="TreeGrafter"/>
</dbReference>
<dbReference type="PANTHER" id="PTHR42760">
    <property type="entry name" value="SHORT-CHAIN DEHYDROGENASES/REDUCTASES FAMILY MEMBER"/>
    <property type="match status" value="1"/>
</dbReference>
<reference evidence="5" key="1">
    <citation type="journal article" date="2020" name="Stud. Mycol.">
        <title>101 Dothideomycetes genomes: a test case for predicting lifestyles and emergence of pathogens.</title>
        <authorList>
            <person name="Haridas S."/>
            <person name="Albert R."/>
            <person name="Binder M."/>
            <person name="Bloem J."/>
            <person name="Labutti K."/>
            <person name="Salamov A."/>
            <person name="Andreopoulos B."/>
            <person name="Baker S."/>
            <person name="Barry K."/>
            <person name="Bills G."/>
            <person name="Bluhm B."/>
            <person name="Cannon C."/>
            <person name="Castanera R."/>
            <person name="Culley D."/>
            <person name="Daum C."/>
            <person name="Ezra D."/>
            <person name="Gonzalez J."/>
            <person name="Henrissat B."/>
            <person name="Kuo A."/>
            <person name="Liang C."/>
            <person name="Lipzen A."/>
            <person name="Lutzoni F."/>
            <person name="Magnuson J."/>
            <person name="Mondo S."/>
            <person name="Nolan M."/>
            <person name="Ohm R."/>
            <person name="Pangilinan J."/>
            <person name="Park H.-J."/>
            <person name="Ramirez L."/>
            <person name="Alfaro M."/>
            <person name="Sun H."/>
            <person name="Tritt A."/>
            <person name="Yoshinaga Y."/>
            <person name="Zwiers L.-H."/>
            <person name="Turgeon B."/>
            <person name="Goodwin S."/>
            <person name="Spatafora J."/>
            <person name="Crous P."/>
            <person name="Grigoriev I."/>
        </authorList>
    </citation>
    <scope>NUCLEOTIDE SEQUENCE</scope>
    <source>
        <strain evidence="5">CBS 121739</strain>
    </source>
</reference>
<dbReference type="SUPFAM" id="SSF51735">
    <property type="entry name" value="NAD(P)-binding Rossmann-fold domains"/>
    <property type="match status" value="1"/>
</dbReference>
<dbReference type="InterPro" id="IPR002347">
    <property type="entry name" value="SDR_fam"/>
</dbReference>
<gene>
    <name evidence="5" type="ORF">EJ05DRAFT_534991</name>
</gene>
<dbReference type="AlphaFoldDB" id="A0A6A6WHU2"/>
<dbReference type="GO" id="GO:0016616">
    <property type="term" value="F:oxidoreductase activity, acting on the CH-OH group of donors, NAD or NADP as acceptor"/>
    <property type="evidence" value="ECO:0007669"/>
    <property type="project" value="TreeGrafter"/>
</dbReference>
<keyword evidence="3" id="KW-0560">Oxidoreductase</keyword>
<feature type="compositionally biased region" description="Low complexity" evidence="4">
    <location>
        <begin position="105"/>
        <end position="114"/>
    </location>
</feature>
<dbReference type="OrthoDB" id="1669814at2759"/>
<dbReference type="Gene3D" id="3.40.50.720">
    <property type="entry name" value="NAD(P)-binding Rossmann-like Domain"/>
    <property type="match status" value="1"/>
</dbReference>
<dbReference type="InterPro" id="IPR036291">
    <property type="entry name" value="NAD(P)-bd_dom_sf"/>
</dbReference>
<feature type="region of interest" description="Disordered" evidence="4">
    <location>
        <begin position="1"/>
        <end position="40"/>
    </location>
</feature>